<evidence type="ECO:0000256" key="11">
    <source>
        <dbReference type="SAM" id="Phobius"/>
    </source>
</evidence>
<gene>
    <name evidence="13" type="ORF">GCM10022394_29080</name>
</gene>
<evidence type="ECO:0000256" key="3">
    <source>
        <dbReference type="ARBA" id="ARBA00022475"/>
    </source>
</evidence>
<name>A0ABP6WAM9_9GAMM</name>
<evidence type="ECO:0000256" key="7">
    <source>
        <dbReference type="ARBA" id="ARBA00022989"/>
    </source>
</evidence>
<keyword evidence="8 11" id="KW-0472">Membrane</keyword>
<dbReference type="RefSeq" id="WP_344959328.1">
    <property type="nucleotide sequence ID" value="NZ_BAABCX010000004.1"/>
</dbReference>
<keyword evidence="7 11" id="KW-1133">Transmembrane helix</keyword>
<comment type="caution">
    <text evidence="13">The sequence shown here is derived from an EMBL/GenBank/DDBJ whole genome shotgun (WGS) entry which is preliminary data.</text>
</comment>
<comment type="similarity">
    <text evidence="9">Belongs to the GSP H family.</text>
</comment>
<keyword evidence="6 11" id="KW-0812">Transmembrane</keyword>
<feature type="domain" description="General secretion pathway GspH" evidence="12">
    <location>
        <begin position="47"/>
        <end position="141"/>
    </location>
</feature>
<evidence type="ECO:0000256" key="10">
    <source>
        <dbReference type="ARBA" id="ARBA00030775"/>
    </source>
</evidence>
<protein>
    <recommendedName>
        <fullName evidence="2">Type II secretion system protein H</fullName>
    </recommendedName>
    <alternativeName>
        <fullName evidence="10">General secretion pathway protein H</fullName>
    </alternativeName>
</protein>
<dbReference type="InterPro" id="IPR045584">
    <property type="entry name" value="Pilin-like"/>
</dbReference>
<sequence length="165" mass="17893">MQRGQSGLTLLELLVGMTVTAVLLSVAVPSFQSLRQQYTVRSAGMLVYGSMQLARSEAVQRNKDITLCFSGSGTTNWSYQINDLVDSTDCSGGINEVIESLNSQDFPAVTLTSSYDHLTFKPRRNTLTSGNVTLSNGSQSMLVKTWNNSIIRTCSDDQLIGVPAC</sequence>
<proteinExistence type="inferred from homology"/>
<evidence type="ECO:0000259" key="12">
    <source>
        <dbReference type="Pfam" id="PF12019"/>
    </source>
</evidence>
<evidence type="ECO:0000256" key="5">
    <source>
        <dbReference type="ARBA" id="ARBA00022519"/>
    </source>
</evidence>
<dbReference type="PROSITE" id="PS00409">
    <property type="entry name" value="PROKAR_NTER_METHYL"/>
    <property type="match status" value="1"/>
</dbReference>
<evidence type="ECO:0000256" key="1">
    <source>
        <dbReference type="ARBA" id="ARBA00004377"/>
    </source>
</evidence>
<reference evidence="14" key="1">
    <citation type="journal article" date="2019" name="Int. J. Syst. Evol. Microbiol.">
        <title>The Global Catalogue of Microorganisms (GCM) 10K type strain sequencing project: providing services to taxonomists for standard genome sequencing and annotation.</title>
        <authorList>
            <consortium name="The Broad Institute Genomics Platform"/>
            <consortium name="The Broad Institute Genome Sequencing Center for Infectious Disease"/>
            <person name="Wu L."/>
            <person name="Ma J."/>
        </authorList>
    </citation>
    <scope>NUCLEOTIDE SEQUENCE [LARGE SCALE GENOMIC DNA]</scope>
    <source>
        <strain evidence="14">JCM 17110</strain>
    </source>
</reference>
<dbReference type="EMBL" id="BAABCX010000004">
    <property type="protein sequence ID" value="GAA3547201.1"/>
    <property type="molecule type" value="Genomic_DNA"/>
</dbReference>
<keyword evidence="4" id="KW-0488">Methylation</keyword>
<dbReference type="SUPFAM" id="SSF54523">
    <property type="entry name" value="Pili subunits"/>
    <property type="match status" value="1"/>
</dbReference>
<accession>A0ABP6WAM9</accession>
<evidence type="ECO:0000256" key="6">
    <source>
        <dbReference type="ARBA" id="ARBA00022692"/>
    </source>
</evidence>
<organism evidence="13 14">
    <name type="scientific">Zobellella aerophila</name>
    <dbReference type="NCBI Taxonomy" id="870480"/>
    <lineage>
        <taxon>Bacteria</taxon>
        <taxon>Pseudomonadati</taxon>
        <taxon>Pseudomonadota</taxon>
        <taxon>Gammaproteobacteria</taxon>
        <taxon>Aeromonadales</taxon>
        <taxon>Aeromonadaceae</taxon>
        <taxon>Zobellella</taxon>
    </lineage>
</organism>
<dbReference type="NCBIfam" id="TIGR02532">
    <property type="entry name" value="IV_pilin_GFxxxE"/>
    <property type="match status" value="1"/>
</dbReference>
<evidence type="ECO:0000256" key="8">
    <source>
        <dbReference type="ARBA" id="ARBA00023136"/>
    </source>
</evidence>
<dbReference type="Proteomes" id="UP001500795">
    <property type="component" value="Unassembled WGS sequence"/>
</dbReference>
<keyword evidence="5" id="KW-0997">Cell inner membrane</keyword>
<feature type="transmembrane region" description="Helical" evidence="11">
    <location>
        <begin position="7"/>
        <end position="28"/>
    </location>
</feature>
<evidence type="ECO:0000313" key="14">
    <source>
        <dbReference type="Proteomes" id="UP001500795"/>
    </source>
</evidence>
<dbReference type="Pfam" id="PF07963">
    <property type="entry name" value="N_methyl"/>
    <property type="match status" value="1"/>
</dbReference>
<comment type="subcellular location">
    <subcellularLocation>
        <location evidence="1">Cell inner membrane</location>
        <topology evidence="1">Single-pass membrane protein</topology>
    </subcellularLocation>
</comment>
<keyword evidence="14" id="KW-1185">Reference proteome</keyword>
<dbReference type="InterPro" id="IPR012902">
    <property type="entry name" value="N_methyl_site"/>
</dbReference>
<evidence type="ECO:0000256" key="9">
    <source>
        <dbReference type="ARBA" id="ARBA00025772"/>
    </source>
</evidence>
<keyword evidence="3" id="KW-1003">Cell membrane</keyword>
<dbReference type="InterPro" id="IPR022346">
    <property type="entry name" value="T2SS_GspH"/>
</dbReference>
<dbReference type="Gene3D" id="3.30.700.10">
    <property type="entry name" value="Glycoprotein, Type 4 Pilin"/>
    <property type="match status" value="1"/>
</dbReference>
<evidence type="ECO:0000256" key="2">
    <source>
        <dbReference type="ARBA" id="ARBA00021549"/>
    </source>
</evidence>
<dbReference type="Pfam" id="PF12019">
    <property type="entry name" value="GspH"/>
    <property type="match status" value="1"/>
</dbReference>
<evidence type="ECO:0000313" key="13">
    <source>
        <dbReference type="EMBL" id="GAA3547201.1"/>
    </source>
</evidence>
<evidence type="ECO:0000256" key="4">
    <source>
        <dbReference type="ARBA" id="ARBA00022481"/>
    </source>
</evidence>